<dbReference type="GO" id="GO:0015485">
    <property type="term" value="F:cholesterol binding"/>
    <property type="evidence" value="ECO:0007669"/>
    <property type="project" value="InterPro"/>
</dbReference>
<gene>
    <name evidence="3" type="ORF">FXV77_09765</name>
</gene>
<dbReference type="Gene3D" id="3.40.30.40">
    <property type="entry name" value="Perfringolysin"/>
    <property type="match status" value="1"/>
</dbReference>
<dbReference type="AlphaFoldDB" id="A0A5D4H613"/>
<evidence type="ECO:0000256" key="2">
    <source>
        <dbReference type="SAM" id="SignalP"/>
    </source>
</evidence>
<accession>A0A5D4H613</accession>
<keyword evidence="2" id="KW-0732">Signal</keyword>
<dbReference type="RefSeq" id="WP_148919047.1">
    <property type="nucleotide sequence ID" value="NZ_VTAV01000005.1"/>
</dbReference>
<dbReference type="Proteomes" id="UP000322362">
    <property type="component" value="Unassembled WGS sequence"/>
</dbReference>
<proteinExistence type="predicted"/>
<feature type="signal peptide" evidence="2">
    <location>
        <begin position="1"/>
        <end position="18"/>
    </location>
</feature>
<feature type="region of interest" description="Disordered" evidence="1">
    <location>
        <begin position="22"/>
        <end position="55"/>
    </location>
</feature>
<feature type="compositionally biased region" description="Basic and acidic residues" evidence="1">
    <location>
        <begin position="27"/>
        <end position="36"/>
    </location>
</feature>
<name>A0A5D4H613_9SPHI</name>
<comment type="caution">
    <text evidence="3">The sequence shown here is derived from an EMBL/GenBank/DDBJ whole genome shotgun (WGS) entry which is preliminary data.</text>
</comment>
<evidence type="ECO:0000313" key="4">
    <source>
        <dbReference type="Proteomes" id="UP000322362"/>
    </source>
</evidence>
<evidence type="ECO:0008006" key="5">
    <source>
        <dbReference type="Google" id="ProtNLM"/>
    </source>
</evidence>
<protein>
    <recommendedName>
        <fullName evidence="5">Lipoprotein</fullName>
    </recommendedName>
</protein>
<dbReference type="SUPFAM" id="SSF56978">
    <property type="entry name" value="Perfringolysin"/>
    <property type="match status" value="1"/>
</dbReference>
<keyword evidence="4" id="KW-1185">Reference proteome</keyword>
<dbReference type="InterPro" id="IPR036359">
    <property type="entry name" value="Thiol_cytolysin_sf"/>
</dbReference>
<dbReference type="EMBL" id="VTAV01000005">
    <property type="protein sequence ID" value="TYR36196.1"/>
    <property type="molecule type" value="Genomic_DNA"/>
</dbReference>
<organism evidence="3 4">
    <name type="scientific">Sphingobacterium phlebotomi</name>
    <dbReference type="NCBI Taxonomy" id="2605433"/>
    <lineage>
        <taxon>Bacteria</taxon>
        <taxon>Pseudomonadati</taxon>
        <taxon>Bacteroidota</taxon>
        <taxon>Sphingobacteriia</taxon>
        <taxon>Sphingobacteriales</taxon>
        <taxon>Sphingobacteriaceae</taxon>
        <taxon>Sphingobacterium</taxon>
    </lineage>
</organism>
<sequence>MKFIYYAFAITLCFTACSKSPITPSPTEKEEPGKEENNDDDDESPKESYTTKTWRNPVNQHYTASDIKQDLYLGSLWHLQDTTDKVIIEKQEFPFSLFECVLFFDNVNIPQTTTIPSFQAMRDYVVTTKPAIGSQASAGSGSSFDDYALIKGLLPDNVDRQKFLELATVNDSTVIRKPYSSSFNGEIATHMSIDFADMSYKMSDDDRKAMTDMNKSLYMVSSVAYGKKYVIMVESDSVRGSINSAFRKLIGRESLDKTDEETISASKMLLYYRGGKKESLVAKAEGKEDILTLIDKFHQEWDDKDTQYDYPLYYYLMKDAYGQILQYDNSYEYLVKNK</sequence>
<evidence type="ECO:0000313" key="3">
    <source>
        <dbReference type="EMBL" id="TYR36196.1"/>
    </source>
</evidence>
<reference evidence="3 4" key="1">
    <citation type="submission" date="2019-08" db="EMBL/GenBank/DDBJ databases">
        <title>Phlebobacter frassis gen. nov. sp. nov., a new member of family Sphingobacteriaceae isolated from sand fly rearing media.</title>
        <authorList>
            <person name="Kakumanu M.L."/>
            <person name="Marayati B.F."/>
            <person name="Wada-Katsumata A."/>
            <person name="Wasserberg G."/>
            <person name="Schal C."/>
            <person name="Apperson C.S."/>
            <person name="Ponnusamy L."/>
        </authorList>
    </citation>
    <scope>NUCLEOTIDE SEQUENCE [LARGE SCALE GENOMIC DNA]</scope>
    <source>
        <strain evidence="3 4">SSI9</strain>
    </source>
</reference>
<feature type="chain" id="PRO_5023118523" description="Lipoprotein" evidence="2">
    <location>
        <begin position="19"/>
        <end position="338"/>
    </location>
</feature>
<evidence type="ECO:0000256" key="1">
    <source>
        <dbReference type="SAM" id="MobiDB-lite"/>
    </source>
</evidence>